<keyword evidence="3" id="KW-1185">Reference proteome</keyword>
<reference evidence="2 3" key="1">
    <citation type="submission" date="2020-08" db="EMBL/GenBank/DDBJ databases">
        <title>Genomic Encyclopedia of Type Strains, Phase IV (KMG-IV): sequencing the most valuable type-strain genomes for metagenomic binning, comparative biology and taxonomic classification.</title>
        <authorList>
            <person name="Goeker M."/>
        </authorList>
    </citation>
    <scope>NUCLEOTIDE SEQUENCE [LARGE SCALE GENOMIC DNA]</scope>
    <source>
        <strain evidence="2 3">DSM 106146</strain>
    </source>
</reference>
<dbReference type="AlphaFoldDB" id="A0A7W8M4L3"/>
<dbReference type="RefSeq" id="WP_183772203.1">
    <property type="nucleotide sequence ID" value="NZ_CAWVEG010000017.1"/>
</dbReference>
<dbReference type="InterPro" id="IPR021778">
    <property type="entry name" value="Se/S_carrier-like"/>
</dbReference>
<proteinExistence type="predicted"/>
<feature type="domain" description="Putative Se/S carrier protein-like" evidence="1">
    <location>
        <begin position="8"/>
        <end position="56"/>
    </location>
</feature>
<evidence type="ECO:0000313" key="2">
    <source>
        <dbReference type="EMBL" id="MBB5263934.1"/>
    </source>
</evidence>
<evidence type="ECO:0000313" key="3">
    <source>
        <dbReference type="Proteomes" id="UP000543642"/>
    </source>
</evidence>
<dbReference type="Pfam" id="PF11823">
    <property type="entry name" value="Se_S_carrier"/>
    <property type="match status" value="1"/>
</dbReference>
<dbReference type="EMBL" id="JACHFW010000003">
    <property type="protein sequence ID" value="MBB5263934.1"/>
    <property type="molecule type" value="Genomic_DNA"/>
</dbReference>
<comment type="caution">
    <text evidence="2">The sequence shown here is derived from an EMBL/GenBank/DDBJ whole genome shotgun (WGS) entry which is preliminary data.</text>
</comment>
<accession>A0A7W8M4L3</accession>
<organism evidence="2 3">
    <name type="scientific">Catenibacillus scindens</name>
    <dbReference type="NCBI Taxonomy" id="673271"/>
    <lineage>
        <taxon>Bacteria</taxon>
        <taxon>Bacillati</taxon>
        <taxon>Bacillota</taxon>
        <taxon>Clostridia</taxon>
        <taxon>Lachnospirales</taxon>
        <taxon>Lachnospiraceae</taxon>
        <taxon>Catenibacillus</taxon>
    </lineage>
</organism>
<evidence type="ECO:0000259" key="1">
    <source>
        <dbReference type="Pfam" id="PF11823"/>
    </source>
</evidence>
<name>A0A7W8M4L3_9FIRM</name>
<sequence length="79" mass="8912">MREKTLKLIITFHTTAAAMAMEKICALRGLPGRLGPVPRSVTSDCGIAWWADPEERFLFETGEDFPEFEGIYEVLSYNS</sequence>
<dbReference type="Proteomes" id="UP000543642">
    <property type="component" value="Unassembled WGS sequence"/>
</dbReference>
<gene>
    <name evidence="2" type="ORF">HNP82_001039</name>
</gene>
<protein>
    <recommendedName>
        <fullName evidence="1">Putative Se/S carrier protein-like domain-containing protein</fullName>
    </recommendedName>
</protein>